<comment type="caution">
    <text evidence="2">The sequence shown here is derived from an EMBL/GenBank/DDBJ whole genome shotgun (WGS) entry which is preliminary data.</text>
</comment>
<sequence>MSNVLLLRAPSQDVPDKYEIAFQDRGYHPFSIPVLETGAVNVAELQTYISNGPGKEGIGAVVITSARAVEVWKEAIDALAQDNIGTADADWTSLPFYVVGEATATALADLSREHRDSRYIPHNILGGAESGTAEKLAHYILKHHPLHEDPHPTFLYLTGDKNRDTLPSILTTGGITLRPLQVYETKGSSTFAHDLDAVLLEHSSQSRNNWWIVYFAPSSADFVTPVLGDRFILPYLAEDGIQLQGARIAAIGPTTSTFLTDTLKLRVDAIPSKPSPEALVNAVYSVDHLK</sequence>
<keyword evidence="3" id="KW-1185">Reference proteome</keyword>
<evidence type="ECO:0000259" key="1">
    <source>
        <dbReference type="Pfam" id="PF02602"/>
    </source>
</evidence>
<proteinExistence type="predicted"/>
<dbReference type="GO" id="GO:0004852">
    <property type="term" value="F:uroporphyrinogen-III synthase activity"/>
    <property type="evidence" value="ECO:0007669"/>
    <property type="project" value="InterPro"/>
</dbReference>
<dbReference type="InterPro" id="IPR003754">
    <property type="entry name" value="4pyrrol_synth_uPrphyn_synth"/>
</dbReference>
<organism evidence="2 3">
    <name type="scientific">Cerrena zonata</name>
    <dbReference type="NCBI Taxonomy" id="2478898"/>
    <lineage>
        <taxon>Eukaryota</taxon>
        <taxon>Fungi</taxon>
        <taxon>Dikarya</taxon>
        <taxon>Basidiomycota</taxon>
        <taxon>Agaricomycotina</taxon>
        <taxon>Agaricomycetes</taxon>
        <taxon>Polyporales</taxon>
        <taxon>Cerrenaceae</taxon>
        <taxon>Cerrena</taxon>
    </lineage>
</organism>
<evidence type="ECO:0000313" key="2">
    <source>
        <dbReference type="EMBL" id="KAK7677135.1"/>
    </source>
</evidence>
<dbReference type="GO" id="GO:0005829">
    <property type="term" value="C:cytosol"/>
    <property type="evidence" value="ECO:0007669"/>
    <property type="project" value="TreeGrafter"/>
</dbReference>
<dbReference type="EMBL" id="JASBNA010000094">
    <property type="protein sequence ID" value="KAK7677135.1"/>
    <property type="molecule type" value="Genomic_DNA"/>
</dbReference>
<dbReference type="PANTHER" id="PTHR12390">
    <property type="entry name" value="UROPORPHYRINOGEN III SYNTHASE"/>
    <property type="match status" value="1"/>
</dbReference>
<dbReference type="CDD" id="cd06578">
    <property type="entry name" value="HemD"/>
    <property type="match status" value="1"/>
</dbReference>
<dbReference type="SUPFAM" id="SSF69618">
    <property type="entry name" value="HemD-like"/>
    <property type="match status" value="1"/>
</dbReference>
<dbReference type="InterPro" id="IPR039793">
    <property type="entry name" value="UROS/Hem4"/>
</dbReference>
<dbReference type="AlphaFoldDB" id="A0AAW0FDP2"/>
<dbReference type="PANTHER" id="PTHR12390:SF0">
    <property type="entry name" value="UROPORPHYRINOGEN-III SYNTHASE"/>
    <property type="match status" value="1"/>
</dbReference>
<feature type="domain" description="Tetrapyrrole biosynthesis uroporphyrinogen III synthase" evidence="1">
    <location>
        <begin position="18"/>
        <end position="280"/>
    </location>
</feature>
<dbReference type="Proteomes" id="UP001385951">
    <property type="component" value="Unassembled WGS sequence"/>
</dbReference>
<protein>
    <recommendedName>
        <fullName evidence="1">Tetrapyrrole biosynthesis uroporphyrinogen III synthase domain-containing protein</fullName>
    </recommendedName>
</protein>
<gene>
    <name evidence="2" type="ORF">QCA50_019844</name>
</gene>
<dbReference type="Pfam" id="PF02602">
    <property type="entry name" value="HEM4"/>
    <property type="match status" value="1"/>
</dbReference>
<evidence type="ECO:0000313" key="3">
    <source>
        <dbReference type="Proteomes" id="UP001385951"/>
    </source>
</evidence>
<dbReference type="InterPro" id="IPR036108">
    <property type="entry name" value="4pyrrol_syn_uPrphyn_synt_sf"/>
</dbReference>
<reference evidence="2 3" key="1">
    <citation type="submission" date="2022-09" db="EMBL/GenBank/DDBJ databases">
        <authorList>
            <person name="Palmer J.M."/>
        </authorList>
    </citation>
    <scope>NUCLEOTIDE SEQUENCE [LARGE SCALE GENOMIC DNA]</scope>
    <source>
        <strain evidence="2 3">DSM 7382</strain>
    </source>
</reference>
<dbReference type="GO" id="GO:0006780">
    <property type="term" value="P:uroporphyrinogen III biosynthetic process"/>
    <property type="evidence" value="ECO:0007669"/>
    <property type="project" value="InterPro"/>
</dbReference>
<name>A0AAW0FDP2_9APHY</name>
<accession>A0AAW0FDP2</accession>
<dbReference type="Gene3D" id="3.40.50.10090">
    <property type="match status" value="2"/>
</dbReference>